<accession>A0A1B4Y440</accession>
<feature type="compositionally biased region" description="Pro residues" evidence="1">
    <location>
        <begin position="617"/>
        <end position="628"/>
    </location>
</feature>
<protein>
    <submittedName>
        <fullName evidence="3">PE-PGRS family protein</fullName>
    </submittedName>
</protein>
<evidence type="ECO:0000313" key="3">
    <source>
        <dbReference type="EMBL" id="BAV41807.1"/>
    </source>
</evidence>
<reference evidence="3 4" key="1">
    <citation type="submission" date="2016-08" db="EMBL/GenBank/DDBJ databases">
        <title>Complete genome sequence of Mycobacterium shinshuense, a subspecies of M. ulcerans.</title>
        <authorList>
            <person name="Yoshida M."/>
            <person name="Ogura Y."/>
            <person name="Hayashi T."/>
            <person name="Hoshino Y."/>
        </authorList>
    </citation>
    <scope>NUCLEOTIDE SEQUENCE [LARGE SCALE GENOMIC DNA]</scope>
    <source>
        <strain evidence="4">ATCC 33728</strain>
    </source>
</reference>
<dbReference type="SUPFAM" id="SSF140459">
    <property type="entry name" value="PE/PPE dimer-like"/>
    <property type="match status" value="1"/>
</dbReference>
<proteinExistence type="predicted"/>
<feature type="region of interest" description="Disordered" evidence="1">
    <location>
        <begin position="604"/>
        <end position="628"/>
    </location>
</feature>
<dbReference type="Gene3D" id="1.10.287.850">
    <property type="entry name" value="HP0062-like domain"/>
    <property type="match status" value="1"/>
</dbReference>
<dbReference type="InterPro" id="IPR038332">
    <property type="entry name" value="PPE_sf"/>
</dbReference>
<dbReference type="InterPro" id="IPR000084">
    <property type="entry name" value="PE-PGRS_N"/>
</dbReference>
<sequence>MSFVIADPEMVTAAAADLAGIRSTLGAAAEAAAGPTTGVATAAADEVSAAIAHLFGAYGQEFQALNGRAAAFHAELVRLLNGGAASYLSAEVVNVEALLGQSLNGGAAAAADPLSGLLGSILGTSSGGSGSVGGILGGSGGLLDPILFGGTGGLLGPLVGGNGVLTSLVGSGPLGPFFNGVGGEIGVVTSALIGGDGAVLLSDQIGGITGALTSLPGLSGLQTLLPGLFPSSGDTTTTPAPGGAWQQLFENTSSNLNALGTAWSEDPFPLLRQVIANQQGYAYTLGQDLSLAIQNLPTELAHLPENIETGIQGFLAFNPGLYAQQFVAGTMNDFHTIGTSLSEAGQDLQIGLAGFPADMQPAYEAFAAGNYNLAVNDATKALLNVFITGFDTSNLNDIRLLGPVADLFPILALPGQDVQGFSNLLPAGSIPAQMTHNLANVLNALTDTSISTTISGTLDPPALVLDANFGLPLSILFGVAGAPVAGLDGLATAGTTIGTGVATGNPFMVVGGLIDAPAVVLDGFLNGETIVDMSLPVTFDVPVLGPLNIPVVIHLPFQGLLVPPHPITATVPLEILGVDIPINLTLGGTQFGGAGAHAGELHVPAPGQRNNARRVVPPAPPKPAGACR</sequence>
<name>A0A1B4Y440_MYCUL</name>
<dbReference type="AlphaFoldDB" id="A0A1B4Y440"/>
<feature type="domain" description="PE" evidence="2">
    <location>
        <begin position="4"/>
        <end position="94"/>
    </location>
</feature>
<evidence type="ECO:0000259" key="2">
    <source>
        <dbReference type="Pfam" id="PF00934"/>
    </source>
</evidence>
<dbReference type="Pfam" id="PF00934">
    <property type="entry name" value="PE"/>
    <property type="match status" value="1"/>
</dbReference>
<evidence type="ECO:0000256" key="1">
    <source>
        <dbReference type="SAM" id="MobiDB-lite"/>
    </source>
</evidence>
<organism evidence="3 4">
    <name type="scientific">Mycobacterium ulcerans subsp. shinshuense</name>
    <dbReference type="NCBI Taxonomy" id="1124626"/>
    <lineage>
        <taxon>Bacteria</taxon>
        <taxon>Bacillati</taxon>
        <taxon>Actinomycetota</taxon>
        <taxon>Actinomycetes</taxon>
        <taxon>Mycobacteriales</taxon>
        <taxon>Mycobacteriaceae</taxon>
        <taxon>Mycobacterium</taxon>
        <taxon>Mycobacterium ulcerans group</taxon>
    </lineage>
</organism>
<gene>
    <name evidence="3" type="ORF">SHTP_2714</name>
</gene>
<dbReference type="Proteomes" id="UP000218067">
    <property type="component" value="Chromosome"/>
</dbReference>
<dbReference type="EMBL" id="AP017624">
    <property type="protein sequence ID" value="BAV41807.1"/>
    <property type="molecule type" value="Genomic_DNA"/>
</dbReference>
<evidence type="ECO:0000313" key="4">
    <source>
        <dbReference type="Proteomes" id="UP000218067"/>
    </source>
</evidence>